<feature type="domain" description="THIF-type NAD/FAD binding fold" evidence="9">
    <location>
        <begin position="17"/>
        <end position="312"/>
    </location>
</feature>
<dbReference type="FunFam" id="3.40.50.720:FF:000744">
    <property type="entry name" value="Smt3 activating enzyme 1"/>
    <property type="match status" value="1"/>
</dbReference>
<reference evidence="11" key="1">
    <citation type="submission" date="2013-09" db="EMBL/GenBank/DDBJ databases">
        <title>The Genome Sequence of Anopheles culicifacies species A.</title>
        <authorList>
            <consortium name="The Broad Institute Genomics Platform"/>
            <person name="Neafsey D.E."/>
            <person name="Besansky N."/>
            <person name="Howell P."/>
            <person name="Walton C."/>
            <person name="Young S.K."/>
            <person name="Zeng Q."/>
            <person name="Gargeya S."/>
            <person name="Fitzgerald M."/>
            <person name="Haas B."/>
            <person name="Abouelleil A."/>
            <person name="Allen A.W."/>
            <person name="Alvarado L."/>
            <person name="Arachchi H.M."/>
            <person name="Berlin A.M."/>
            <person name="Chapman S.B."/>
            <person name="Gainer-Dewar J."/>
            <person name="Goldberg J."/>
            <person name="Griggs A."/>
            <person name="Gujja S."/>
            <person name="Hansen M."/>
            <person name="Howarth C."/>
            <person name="Imamovic A."/>
            <person name="Ireland A."/>
            <person name="Larimer J."/>
            <person name="McCowan C."/>
            <person name="Murphy C."/>
            <person name="Pearson M."/>
            <person name="Poon T.W."/>
            <person name="Priest M."/>
            <person name="Roberts A."/>
            <person name="Saif S."/>
            <person name="Shea T."/>
            <person name="Sisk P."/>
            <person name="Sykes S."/>
            <person name="Wortman J."/>
            <person name="Nusbaum C."/>
            <person name="Birren B."/>
        </authorList>
    </citation>
    <scope>NUCLEOTIDE SEQUENCE [LARGE SCALE GENOMIC DNA]</scope>
    <source>
        <strain evidence="11">A-37</strain>
    </source>
</reference>
<dbReference type="InterPro" id="IPR000011">
    <property type="entry name" value="UBQ/SUMO-activ_enz_E1-like"/>
</dbReference>
<dbReference type="PANTHER" id="PTHR10953:SF162">
    <property type="entry name" value="SUMO-ACTIVATING ENZYME SUBUNIT 1"/>
    <property type="match status" value="1"/>
</dbReference>
<evidence type="ECO:0000313" key="10">
    <source>
        <dbReference type="EnsemblMetazoa" id="ACUA004292-PA"/>
    </source>
</evidence>
<accession>A0A182LXF5</accession>
<evidence type="ECO:0000256" key="5">
    <source>
        <dbReference type="ARBA" id="ARBA00023242"/>
    </source>
</evidence>
<dbReference type="Proteomes" id="UP000075883">
    <property type="component" value="Unassembled WGS sequence"/>
</dbReference>
<evidence type="ECO:0000256" key="6">
    <source>
        <dbReference type="ARBA" id="ARBA00026003"/>
    </source>
</evidence>
<evidence type="ECO:0000256" key="4">
    <source>
        <dbReference type="ARBA" id="ARBA00022786"/>
    </source>
</evidence>
<dbReference type="PANTHER" id="PTHR10953">
    <property type="entry name" value="UBIQUITIN-ACTIVATING ENZYME E1"/>
    <property type="match status" value="1"/>
</dbReference>
<keyword evidence="4" id="KW-0833">Ubl conjugation pathway</keyword>
<evidence type="ECO:0000256" key="1">
    <source>
        <dbReference type="ARBA" id="ARBA00004123"/>
    </source>
</evidence>
<name>A0A182LXF5_9DIPT</name>
<dbReference type="GO" id="GO:0031510">
    <property type="term" value="C:SUMO activating enzyme complex"/>
    <property type="evidence" value="ECO:0007669"/>
    <property type="project" value="TreeGrafter"/>
</dbReference>
<dbReference type="VEuPathDB" id="VectorBase:ACUA004292"/>
<dbReference type="AlphaFoldDB" id="A0A182LXF5"/>
<protein>
    <recommendedName>
        <fullName evidence="7">SUMO-activating enzyme subunit 1</fullName>
    </recommendedName>
    <alternativeName>
        <fullName evidence="8">Ubiquitin-like 1-activating enzyme E1A</fullName>
    </alternativeName>
</protein>
<evidence type="ECO:0000256" key="2">
    <source>
        <dbReference type="ARBA" id="ARBA00004718"/>
    </source>
</evidence>
<dbReference type="GO" id="GO:0016925">
    <property type="term" value="P:protein sumoylation"/>
    <property type="evidence" value="ECO:0007669"/>
    <property type="project" value="TreeGrafter"/>
</dbReference>
<comment type="subunit">
    <text evidence="6">Heterodimer of SAE1 and UBA2/SAE2. The heterodimer corresponds to the two domains that are encoded on a single polypeptide chain in ubiquitin-activating enzyme E1. Interacts with UBE2I.</text>
</comment>
<dbReference type="STRING" id="139723.A0A182LXF5"/>
<dbReference type="InterPro" id="IPR000594">
    <property type="entry name" value="ThiF_NAD_FAD-bd"/>
</dbReference>
<sequence length="332" mass="37402">MVHSNGAELTEHEAELYDRQIRLWGLDSQKRLRSARILISGMNGLGAEIAKNIILAGVKSVTLLDDRMVTEEDYCSQFLAPQSSLGSNRAEASLSRAQNLNPMVELKADTEPLDTKEDAYFKEFDVVCLIGASTAQHLRVDNVCREANVKFFATDVWGMYGFCFADLQKHEFAEDVAKYVVVSKPHEKPKSETVNTTVKCTLEFPSYQCLVDFDFRDASYARRLKRNGPALPVQRVLQTFRDQEQRDPAYAKREDDLKKLLHLRDTLAPEIISDQSFDHVFAQISPVAAIVGGVVAHEIIKVVSQKERPHRNVFLFNPESCCGFVDLIGAEM</sequence>
<keyword evidence="5" id="KW-0539">Nucleus</keyword>
<dbReference type="InterPro" id="IPR045886">
    <property type="entry name" value="ThiF/MoeB/HesA"/>
</dbReference>
<dbReference type="EMBL" id="AXCM01000209">
    <property type="status" value="NOT_ANNOTATED_CDS"/>
    <property type="molecule type" value="Genomic_DNA"/>
</dbReference>
<proteinExistence type="inferred from homology"/>
<comment type="subcellular location">
    <subcellularLocation>
        <location evidence="1">Nucleus</location>
    </subcellularLocation>
</comment>
<comment type="similarity">
    <text evidence="3">Belongs to the ubiquitin-activating E1 family.</text>
</comment>
<evidence type="ECO:0000256" key="8">
    <source>
        <dbReference type="ARBA" id="ARBA00044354"/>
    </source>
</evidence>
<evidence type="ECO:0000256" key="7">
    <source>
        <dbReference type="ARBA" id="ARBA00044187"/>
    </source>
</evidence>
<dbReference type="GO" id="GO:0019948">
    <property type="term" value="F:SUMO activating enzyme activity"/>
    <property type="evidence" value="ECO:0007669"/>
    <property type="project" value="TreeGrafter"/>
</dbReference>
<dbReference type="PRINTS" id="PR01849">
    <property type="entry name" value="UBIQUITINACT"/>
</dbReference>
<reference evidence="10" key="2">
    <citation type="submission" date="2020-05" db="UniProtKB">
        <authorList>
            <consortium name="EnsemblMetazoa"/>
        </authorList>
    </citation>
    <scope>IDENTIFICATION</scope>
    <source>
        <strain evidence="10">A-37</strain>
    </source>
</reference>
<dbReference type="Pfam" id="PF00899">
    <property type="entry name" value="ThiF"/>
    <property type="match status" value="1"/>
</dbReference>
<organism evidence="10 11">
    <name type="scientific">Anopheles culicifacies</name>
    <dbReference type="NCBI Taxonomy" id="139723"/>
    <lineage>
        <taxon>Eukaryota</taxon>
        <taxon>Metazoa</taxon>
        <taxon>Ecdysozoa</taxon>
        <taxon>Arthropoda</taxon>
        <taxon>Hexapoda</taxon>
        <taxon>Insecta</taxon>
        <taxon>Pterygota</taxon>
        <taxon>Neoptera</taxon>
        <taxon>Endopterygota</taxon>
        <taxon>Diptera</taxon>
        <taxon>Nematocera</taxon>
        <taxon>Culicoidea</taxon>
        <taxon>Culicidae</taxon>
        <taxon>Anophelinae</taxon>
        <taxon>Anopheles</taxon>
        <taxon>culicifacies species complex</taxon>
    </lineage>
</organism>
<comment type="pathway">
    <text evidence="2">Protein modification; protein sumoylation.</text>
</comment>
<dbReference type="SUPFAM" id="SSF69572">
    <property type="entry name" value="Activating enzymes of the ubiquitin-like proteins"/>
    <property type="match status" value="1"/>
</dbReference>
<dbReference type="GO" id="GO:0005737">
    <property type="term" value="C:cytoplasm"/>
    <property type="evidence" value="ECO:0007669"/>
    <property type="project" value="TreeGrafter"/>
</dbReference>
<dbReference type="CDD" id="cd01492">
    <property type="entry name" value="Aos1_SUMO"/>
    <property type="match status" value="1"/>
</dbReference>
<dbReference type="Gene3D" id="3.40.50.720">
    <property type="entry name" value="NAD(P)-binding Rossmann-like Domain"/>
    <property type="match status" value="1"/>
</dbReference>
<keyword evidence="11" id="KW-1185">Reference proteome</keyword>
<evidence type="ECO:0000256" key="3">
    <source>
        <dbReference type="ARBA" id="ARBA00005673"/>
    </source>
</evidence>
<dbReference type="EnsemblMetazoa" id="ACUA004292-RA">
    <property type="protein sequence ID" value="ACUA004292-PA"/>
    <property type="gene ID" value="ACUA004292"/>
</dbReference>
<evidence type="ECO:0000313" key="11">
    <source>
        <dbReference type="Proteomes" id="UP000075883"/>
    </source>
</evidence>
<evidence type="ECO:0000259" key="9">
    <source>
        <dbReference type="Pfam" id="PF00899"/>
    </source>
</evidence>
<dbReference type="InterPro" id="IPR035985">
    <property type="entry name" value="Ubiquitin-activating_enz"/>
</dbReference>